<reference evidence="2" key="1">
    <citation type="submission" date="2016-10" db="EMBL/GenBank/DDBJ databases">
        <authorList>
            <person name="Varghese N."/>
            <person name="Submissions S."/>
        </authorList>
    </citation>
    <scope>NUCLEOTIDE SEQUENCE [LARGE SCALE GENOMIC DNA]</scope>
    <source>
        <strain evidence="2">DSM 17616</strain>
    </source>
</reference>
<protein>
    <submittedName>
        <fullName evidence="1">Uncharacterized protein</fullName>
    </submittedName>
</protein>
<dbReference type="AlphaFoldDB" id="A0A1H6M583"/>
<dbReference type="EMBL" id="FNXF01000008">
    <property type="protein sequence ID" value="SEH94038.1"/>
    <property type="molecule type" value="Genomic_DNA"/>
</dbReference>
<keyword evidence="2" id="KW-1185">Reference proteome</keyword>
<organism evidence="1 2">
    <name type="scientific">Rheinheimera pacifica</name>
    <dbReference type="NCBI Taxonomy" id="173990"/>
    <lineage>
        <taxon>Bacteria</taxon>
        <taxon>Pseudomonadati</taxon>
        <taxon>Pseudomonadota</taxon>
        <taxon>Gammaproteobacteria</taxon>
        <taxon>Chromatiales</taxon>
        <taxon>Chromatiaceae</taxon>
        <taxon>Rheinheimera</taxon>
    </lineage>
</organism>
<sequence>MRDISTFEDLLLFDDNLKNKTEHTSRVATILGSKAMYRNNIQHTLALELDAILDASEQAGIVNFGSNKSKVHAALHRIN</sequence>
<evidence type="ECO:0000313" key="2">
    <source>
        <dbReference type="Proteomes" id="UP000199371"/>
    </source>
</evidence>
<dbReference type="Proteomes" id="UP000199371">
    <property type="component" value="Unassembled WGS sequence"/>
</dbReference>
<accession>A0A1H6M583</accession>
<proteinExistence type="predicted"/>
<gene>
    <name evidence="1" type="ORF">SAMN05660691_02273</name>
</gene>
<name>A0A1H6M583_9GAMM</name>
<evidence type="ECO:0000313" key="1">
    <source>
        <dbReference type="EMBL" id="SEH94038.1"/>
    </source>
</evidence>